<dbReference type="GO" id="GO:0008270">
    <property type="term" value="F:zinc ion binding"/>
    <property type="evidence" value="ECO:0007669"/>
    <property type="project" value="InterPro"/>
</dbReference>
<reference evidence="7 8" key="1">
    <citation type="submission" date="2016-11" db="EMBL/GenBank/DDBJ databases">
        <authorList>
            <person name="Jaros S."/>
            <person name="Januszkiewicz K."/>
            <person name="Wedrychowicz H."/>
        </authorList>
    </citation>
    <scope>NUCLEOTIDE SEQUENCE [LARGE SCALE GENOMIC DNA]</scope>
    <source>
        <strain evidence="7 8">DSM 19436</strain>
    </source>
</reference>
<feature type="domain" description="Alcohol dehydrogenase-like N-terminal" evidence="6">
    <location>
        <begin position="25"/>
        <end position="132"/>
    </location>
</feature>
<proteinExistence type="inferred from homology"/>
<comment type="cofactor">
    <cofactor evidence="4">
        <name>Zn(2+)</name>
        <dbReference type="ChEBI" id="CHEBI:29105"/>
    </cofactor>
</comment>
<keyword evidence="3" id="KW-0560">Oxidoreductase</keyword>
<dbReference type="InterPro" id="IPR013149">
    <property type="entry name" value="ADH-like_C"/>
</dbReference>
<dbReference type="InterPro" id="IPR011032">
    <property type="entry name" value="GroES-like_sf"/>
</dbReference>
<protein>
    <submittedName>
        <fullName evidence="7">(R,R)-butanediol dehydrogenase / meso-butanediol dehydrogenase / diacetyl reductase</fullName>
    </submittedName>
</protein>
<dbReference type="PROSITE" id="PS00059">
    <property type="entry name" value="ADH_ZINC"/>
    <property type="match status" value="1"/>
</dbReference>
<evidence type="ECO:0000256" key="4">
    <source>
        <dbReference type="RuleBase" id="RU361277"/>
    </source>
</evidence>
<dbReference type="RefSeq" id="WP_073053460.1">
    <property type="nucleotide sequence ID" value="NZ_FQUP01000002.1"/>
</dbReference>
<dbReference type="Gene3D" id="3.40.50.720">
    <property type="entry name" value="NAD(P)-binding Rossmann-like Domain"/>
    <property type="match status" value="1"/>
</dbReference>
<comment type="similarity">
    <text evidence="4">Belongs to the zinc-containing alcohol dehydrogenase family.</text>
</comment>
<evidence type="ECO:0000256" key="3">
    <source>
        <dbReference type="ARBA" id="ARBA00023002"/>
    </source>
</evidence>
<dbReference type="EMBL" id="FQUP01000002">
    <property type="protein sequence ID" value="SHF66817.1"/>
    <property type="molecule type" value="Genomic_DNA"/>
</dbReference>
<dbReference type="Proteomes" id="UP000184485">
    <property type="component" value="Unassembled WGS sequence"/>
</dbReference>
<accession>A0A1M5DIJ6</accession>
<sequence>MKAVRLHSIRTLSVEAVGPPPPPRAGEAHLKVLAAGICGSDIHNYLTGRWLSGPPHIAGHELTGEVLALGEGVATLAIGDRVAVDSRFYCGTCDHCRAGRNNICRSLGFVGEACDGGFAEEVVLPASLLHRIDPSIDARAAAMTEPLAVALHAVRRLAPPQGEPVLVVGCGTIGGLIALILSTAHDGPILITDRNAARAALVADSIGARVVELTEELLATIGHVFDASGNVAVIETVIRGMRSGGGLALVGISHGTVALDPNLLVEKETTLYGCHAFTTDDLIEASVLAGRHADILLRWIDAEYALDDVPRAYERIIAGAATGLKSIVLPHR</sequence>
<evidence type="ECO:0000256" key="2">
    <source>
        <dbReference type="ARBA" id="ARBA00022833"/>
    </source>
</evidence>
<name>A0A1M5DIJ6_9HYPH</name>
<dbReference type="SUPFAM" id="SSF51735">
    <property type="entry name" value="NAD(P)-binding Rossmann-fold domains"/>
    <property type="match status" value="1"/>
</dbReference>
<dbReference type="PANTHER" id="PTHR43401:SF2">
    <property type="entry name" value="L-THREONINE 3-DEHYDROGENASE"/>
    <property type="match status" value="1"/>
</dbReference>
<dbReference type="InterPro" id="IPR036291">
    <property type="entry name" value="NAD(P)-bd_dom_sf"/>
</dbReference>
<gene>
    <name evidence="7" type="ORF">SAMN02745157_2696</name>
</gene>
<dbReference type="InterPro" id="IPR013154">
    <property type="entry name" value="ADH-like_N"/>
</dbReference>
<dbReference type="Gene3D" id="3.90.180.10">
    <property type="entry name" value="Medium-chain alcohol dehydrogenases, catalytic domain"/>
    <property type="match status" value="1"/>
</dbReference>
<evidence type="ECO:0000313" key="7">
    <source>
        <dbReference type="EMBL" id="SHF66817.1"/>
    </source>
</evidence>
<keyword evidence="8" id="KW-1185">Reference proteome</keyword>
<dbReference type="OrthoDB" id="9809185at2"/>
<dbReference type="InterPro" id="IPR050129">
    <property type="entry name" value="Zn_alcohol_dh"/>
</dbReference>
<evidence type="ECO:0000259" key="5">
    <source>
        <dbReference type="Pfam" id="PF00107"/>
    </source>
</evidence>
<evidence type="ECO:0000259" key="6">
    <source>
        <dbReference type="Pfam" id="PF08240"/>
    </source>
</evidence>
<evidence type="ECO:0000313" key="8">
    <source>
        <dbReference type="Proteomes" id="UP000184485"/>
    </source>
</evidence>
<dbReference type="GO" id="GO:0016491">
    <property type="term" value="F:oxidoreductase activity"/>
    <property type="evidence" value="ECO:0007669"/>
    <property type="project" value="UniProtKB-KW"/>
</dbReference>
<keyword evidence="2 4" id="KW-0862">Zinc</keyword>
<feature type="domain" description="Alcohol dehydrogenase-like C-terminal" evidence="5">
    <location>
        <begin position="175"/>
        <end position="284"/>
    </location>
</feature>
<dbReference type="Pfam" id="PF00107">
    <property type="entry name" value="ADH_zinc_N"/>
    <property type="match status" value="1"/>
</dbReference>
<evidence type="ECO:0000256" key="1">
    <source>
        <dbReference type="ARBA" id="ARBA00022723"/>
    </source>
</evidence>
<dbReference type="STRING" id="1122133.SAMN02745157_2696"/>
<organism evidence="7 8">
    <name type="scientific">Kaistia soli DSM 19436</name>
    <dbReference type="NCBI Taxonomy" id="1122133"/>
    <lineage>
        <taxon>Bacteria</taxon>
        <taxon>Pseudomonadati</taxon>
        <taxon>Pseudomonadota</taxon>
        <taxon>Alphaproteobacteria</taxon>
        <taxon>Hyphomicrobiales</taxon>
        <taxon>Kaistiaceae</taxon>
        <taxon>Kaistia</taxon>
    </lineage>
</organism>
<dbReference type="SUPFAM" id="SSF50129">
    <property type="entry name" value="GroES-like"/>
    <property type="match status" value="1"/>
</dbReference>
<dbReference type="InterPro" id="IPR002328">
    <property type="entry name" value="ADH_Zn_CS"/>
</dbReference>
<dbReference type="PANTHER" id="PTHR43401">
    <property type="entry name" value="L-THREONINE 3-DEHYDROGENASE"/>
    <property type="match status" value="1"/>
</dbReference>
<dbReference type="AlphaFoldDB" id="A0A1M5DIJ6"/>
<keyword evidence="1 4" id="KW-0479">Metal-binding</keyword>
<dbReference type="Pfam" id="PF08240">
    <property type="entry name" value="ADH_N"/>
    <property type="match status" value="1"/>
</dbReference>